<dbReference type="EMBL" id="JAWRVE010000039">
    <property type="protein sequence ID" value="KAL1869908.1"/>
    <property type="molecule type" value="Genomic_DNA"/>
</dbReference>
<name>A0ABR3X2I9_9PEZI</name>
<proteinExistence type="predicted"/>
<comment type="caution">
    <text evidence="1">The sequence shown here is derived from an EMBL/GenBank/DDBJ whole genome shotgun (WGS) entry which is preliminary data.</text>
</comment>
<protein>
    <submittedName>
        <fullName evidence="1">Uncharacterized protein</fullName>
    </submittedName>
</protein>
<organism evidence="1 2">
    <name type="scientific">Diaporthe australafricana</name>
    <dbReference type="NCBI Taxonomy" id="127596"/>
    <lineage>
        <taxon>Eukaryota</taxon>
        <taxon>Fungi</taxon>
        <taxon>Dikarya</taxon>
        <taxon>Ascomycota</taxon>
        <taxon>Pezizomycotina</taxon>
        <taxon>Sordariomycetes</taxon>
        <taxon>Sordariomycetidae</taxon>
        <taxon>Diaporthales</taxon>
        <taxon>Diaporthaceae</taxon>
        <taxon>Diaporthe</taxon>
    </lineage>
</organism>
<keyword evidence="2" id="KW-1185">Reference proteome</keyword>
<evidence type="ECO:0000313" key="1">
    <source>
        <dbReference type="EMBL" id="KAL1869908.1"/>
    </source>
</evidence>
<accession>A0ABR3X2I9</accession>
<gene>
    <name evidence="1" type="ORF">Daus18300_005369</name>
</gene>
<sequence length="129" mass="14717">MLVQGQKAQFKPAALYLCLNYVVSPVRIAPVFFYEQVDLPFYEVYEESPSGDTASEDFNALRSVKQIELARGQPTYGSGMATTVWNNNYVFEVEDFNNLLSPVGPRRKFRTLADLQEEIRNLKQANQVD</sequence>
<reference evidence="1 2" key="1">
    <citation type="journal article" date="2024" name="IMA Fungus">
        <title>IMA Genome - F19 : A genome assembly and annotation guide to empower mycologists, including annotated draft genome sequences of Ceratocystis pirilliformis, Diaporthe australafricana, Fusarium ophioides, Paecilomyces lecythidis, and Sporothrix stenoceras.</title>
        <authorList>
            <person name="Aylward J."/>
            <person name="Wilson A.M."/>
            <person name="Visagie C.M."/>
            <person name="Spraker J."/>
            <person name="Barnes I."/>
            <person name="Buitendag C."/>
            <person name="Ceriani C."/>
            <person name="Del Mar Angel L."/>
            <person name="du Plessis D."/>
            <person name="Fuchs T."/>
            <person name="Gasser K."/>
            <person name="Kramer D."/>
            <person name="Li W."/>
            <person name="Munsamy K."/>
            <person name="Piso A."/>
            <person name="Price J.L."/>
            <person name="Sonnekus B."/>
            <person name="Thomas C."/>
            <person name="van der Nest A."/>
            <person name="van Dijk A."/>
            <person name="van Heerden A."/>
            <person name="van Vuuren N."/>
            <person name="Yilmaz N."/>
            <person name="Duong T.A."/>
            <person name="van der Merwe N.A."/>
            <person name="Wingfield M.J."/>
            <person name="Wingfield B.D."/>
        </authorList>
    </citation>
    <scope>NUCLEOTIDE SEQUENCE [LARGE SCALE GENOMIC DNA]</scope>
    <source>
        <strain evidence="1 2">CMW 18300</strain>
    </source>
</reference>
<evidence type="ECO:0000313" key="2">
    <source>
        <dbReference type="Proteomes" id="UP001583177"/>
    </source>
</evidence>
<dbReference type="Proteomes" id="UP001583177">
    <property type="component" value="Unassembled WGS sequence"/>
</dbReference>